<name>A0ABQ6QKY3_9BACT</name>
<gene>
    <name evidence="2" type="ORF">ASNO1_08960</name>
</gene>
<accession>A0ABQ6QKY3</accession>
<evidence type="ECO:0008006" key="4">
    <source>
        <dbReference type="Google" id="ProtNLM"/>
    </source>
</evidence>
<evidence type="ECO:0000313" key="3">
    <source>
        <dbReference type="Proteomes" id="UP001342631"/>
    </source>
</evidence>
<organism evidence="2 3">
    <name type="scientific">Corallococcus caeni</name>
    <dbReference type="NCBI Taxonomy" id="3082388"/>
    <lineage>
        <taxon>Bacteria</taxon>
        <taxon>Pseudomonadati</taxon>
        <taxon>Myxococcota</taxon>
        <taxon>Myxococcia</taxon>
        <taxon>Myxococcales</taxon>
        <taxon>Cystobacterineae</taxon>
        <taxon>Myxococcaceae</taxon>
        <taxon>Corallococcus</taxon>
    </lineage>
</organism>
<comment type="caution">
    <text evidence="2">The sequence shown here is derived from an EMBL/GenBank/DDBJ whole genome shotgun (WGS) entry which is preliminary data.</text>
</comment>
<evidence type="ECO:0000256" key="1">
    <source>
        <dbReference type="SAM" id="MobiDB-lite"/>
    </source>
</evidence>
<dbReference type="Proteomes" id="UP001342631">
    <property type="component" value="Unassembled WGS sequence"/>
</dbReference>
<dbReference type="EMBL" id="BTTX01000001">
    <property type="protein sequence ID" value="GMU04644.1"/>
    <property type="molecule type" value="Genomic_DNA"/>
</dbReference>
<feature type="region of interest" description="Disordered" evidence="1">
    <location>
        <begin position="128"/>
        <end position="148"/>
    </location>
</feature>
<evidence type="ECO:0000313" key="2">
    <source>
        <dbReference type="EMBL" id="GMU04644.1"/>
    </source>
</evidence>
<proteinExistence type="predicted"/>
<keyword evidence="3" id="KW-1185">Reference proteome</keyword>
<dbReference type="RefSeq" id="WP_338274736.1">
    <property type="nucleotide sequence ID" value="NZ_BTTX01000001.1"/>
</dbReference>
<reference evidence="2 3" key="1">
    <citation type="journal article" date="2024" name="Arch. Microbiol.">
        <title>Corallococcus caeni sp. nov., a novel myxobacterium isolated from activated sludge.</title>
        <authorList>
            <person name="Tomita S."/>
            <person name="Nakai R."/>
            <person name="Kuroda K."/>
            <person name="Kurashita H."/>
            <person name="Hatamoto M."/>
            <person name="Yamaguchi T."/>
            <person name="Narihiro T."/>
        </authorList>
    </citation>
    <scope>NUCLEOTIDE SEQUENCE [LARGE SCALE GENOMIC DNA]</scope>
    <source>
        <strain evidence="2 3">NO1</strain>
    </source>
</reference>
<protein>
    <recommendedName>
        <fullName evidence="4">Type 4 fimbrial biogenesis protein PilX N-terminal domain-containing protein</fullName>
    </recommendedName>
</protein>
<sequence>MVLRPTLRRQSRGFTLLLALGVVAVVTMAVMLSLSVVGREADTQADTRRQKQAFFAAEAGLAEGREAVRLLMDKVGSNAFVFQDELGAAVTEPGLGSAADPWYDVLPAPGAPSTDRWNLYQLTTSQLETSEKRAGPGVDTPNQPYTSDYPEQTRVRYRVFVHNDKDGAAAGTDSNHQVWLVSVGEVLSPNGRPTRAVVQTLVVHSQPTTEFTAGCPARGCSGGMTFESKGVNAPVLGSKESL</sequence>